<evidence type="ECO:0000256" key="3">
    <source>
        <dbReference type="ARBA" id="ARBA00022692"/>
    </source>
</evidence>
<evidence type="ECO:0000256" key="7">
    <source>
        <dbReference type="SAM" id="Phobius"/>
    </source>
</evidence>
<gene>
    <name evidence="9" type="ORF">D8780_04310</name>
</gene>
<feature type="domain" description="EamA" evidence="8">
    <location>
        <begin position="193"/>
        <end position="323"/>
    </location>
</feature>
<feature type="region of interest" description="Disordered" evidence="6">
    <location>
        <begin position="1"/>
        <end position="41"/>
    </location>
</feature>
<dbReference type="InterPro" id="IPR000620">
    <property type="entry name" value="EamA_dom"/>
</dbReference>
<evidence type="ECO:0000256" key="2">
    <source>
        <dbReference type="ARBA" id="ARBA00009853"/>
    </source>
</evidence>
<evidence type="ECO:0000313" key="9">
    <source>
        <dbReference type="EMBL" id="RLQ87545.1"/>
    </source>
</evidence>
<dbReference type="Pfam" id="PF00892">
    <property type="entry name" value="EamA"/>
    <property type="match status" value="2"/>
</dbReference>
<dbReference type="AlphaFoldDB" id="A0A3L7JAY9"/>
<dbReference type="GO" id="GO:0016020">
    <property type="term" value="C:membrane"/>
    <property type="evidence" value="ECO:0007669"/>
    <property type="project" value="UniProtKB-SubCell"/>
</dbReference>
<protein>
    <submittedName>
        <fullName evidence="9">DMT family transporter</fullName>
    </submittedName>
</protein>
<dbReference type="EMBL" id="RCWN01000001">
    <property type="protein sequence ID" value="RLQ87545.1"/>
    <property type="molecule type" value="Genomic_DNA"/>
</dbReference>
<comment type="caution">
    <text evidence="9">The sequence shown here is derived from an EMBL/GenBank/DDBJ whole genome shotgun (WGS) entry which is preliminary data.</text>
</comment>
<evidence type="ECO:0000256" key="6">
    <source>
        <dbReference type="SAM" id="MobiDB-lite"/>
    </source>
</evidence>
<name>A0A3L7JAY9_9HYPH</name>
<dbReference type="PANTHER" id="PTHR22911:SF6">
    <property type="entry name" value="SOLUTE CARRIER FAMILY 35 MEMBER G1"/>
    <property type="match status" value="1"/>
</dbReference>
<keyword evidence="10" id="KW-1185">Reference proteome</keyword>
<reference evidence="9 10" key="1">
    <citation type="submission" date="2018-10" db="EMBL/GenBank/DDBJ databases">
        <title>Notoacmeibacter sp. M2BS9Y-3-1, whole genome shotgun sequence.</title>
        <authorList>
            <person name="Tuo L."/>
        </authorList>
    </citation>
    <scope>NUCLEOTIDE SEQUENCE [LARGE SCALE GENOMIC DNA]</scope>
    <source>
        <strain evidence="9 10">M2BS9Y-3-1</strain>
    </source>
</reference>
<keyword evidence="4 7" id="KW-1133">Transmembrane helix</keyword>
<comment type="subcellular location">
    <subcellularLocation>
        <location evidence="1">Membrane</location>
        <topology evidence="1">Multi-pass membrane protein</topology>
    </subcellularLocation>
</comment>
<dbReference type="InterPro" id="IPR037185">
    <property type="entry name" value="EmrE-like"/>
</dbReference>
<feature type="transmembrane region" description="Helical" evidence="7">
    <location>
        <begin position="250"/>
        <end position="269"/>
    </location>
</feature>
<feature type="transmembrane region" description="Helical" evidence="7">
    <location>
        <begin position="306"/>
        <end position="324"/>
    </location>
</feature>
<feature type="transmembrane region" description="Helical" evidence="7">
    <location>
        <begin position="193"/>
        <end position="212"/>
    </location>
</feature>
<evidence type="ECO:0000313" key="10">
    <source>
        <dbReference type="Proteomes" id="UP000281094"/>
    </source>
</evidence>
<feature type="transmembrane region" description="Helical" evidence="7">
    <location>
        <begin position="76"/>
        <end position="93"/>
    </location>
</feature>
<proteinExistence type="inferred from homology"/>
<dbReference type="Proteomes" id="UP000281094">
    <property type="component" value="Unassembled WGS sequence"/>
</dbReference>
<evidence type="ECO:0000259" key="8">
    <source>
        <dbReference type="Pfam" id="PF00892"/>
    </source>
</evidence>
<evidence type="ECO:0000256" key="5">
    <source>
        <dbReference type="ARBA" id="ARBA00023136"/>
    </source>
</evidence>
<organism evidence="9 10">
    <name type="scientific">Notoacmeibacter ruber</name>
    <dbReference type="NCBI Taxonomy" id="2670375"/>
    <lineage>
        <taxon>Bacteria</taxon>
        <taxon>Pseudomonadati</taxon>
        <taxon>Pseudomonadota</taxon>
        <taxon>Alphaproteobacteria</taxon>
        <taxon>Hyphomicrobiales</taxon>
        <taxon>Notoacmeibacteraceae</taxon>
        <taxon>Notoacmeibacter</taxon>
    </lineage>
</organism>
<feature type="transmembrane region" description="Helical" evidence="7">
    <location>
        <begin position="137"/>
        <end position="154"/>
    </location>
</feature>
<comment type="similarity">
    <text evidence="2">Belongs to the drug/metabolite transporter (DMT) superfamily. 10 TMS drug/metabolite exporter (DME) (TC 2.A.7.3) family.</text>
</comment>
<dbReference type="SUPFAM" id="SSF103481">
    <property type="entry name" value="Multidrug resistance efflux transporter EmrE"/>
    <property type="match status" value="2"/>
</dbReference>
<feature type="transmembrane region" description="Helical" evidence="7">
    <location>
        <begin position="276"/>
        <end position="300"/>
    </location>
</feature>
<feature type="domain" description="EamA" evidence="8">
    <location>
        <begin position="67"/>
        <end position="177"/>
    </location>
</feature>
<dbReference type="PANTHER" id="PTHR22911">
    <property type="entry name" value="ACYL-MALONYL CONDENSING ENZYME-RELATED"/>
    <property type="match status" value="1"/>
</dbReference>
<dbReference type="Gene3D" id="1.10.3730.20">
    <property type="match status" value="1"/>
</dbReference>
<sequence length="343" mass="36537">MGNDTGQPRVSRPAYQAGNVATSDPTSDEGSERLAPPAPQPQPLKGIGLKVMSVCTLLAMASCIKAAGDLPAGQLVFYRSFFAMPFVLGWLLARGQLHGAWRTERPFAHVLRGCAGVFAMGCNFYALSHLSLPDATALFYANPLFVTIISALFLGETVRIFRWGAVVVGLVGVVIVSWPNMNIVDGLEAGQGTGVIVALTGAFFAAWAMVTVRWLVKTETSATIVLYFSAVASLAGLATLPFGWDWPTGPQWALLIGSGALGGLGQILLTQSYRYASLVTIAPFEYTSMVVAIGVGFLVFSEVPTVYTIIGSAIIIVAGLAIIWREHKLGLERRRAKKLTSPS</sequence>
<feature type="transmembrane region" description="Helical" evidence="7">
    <location>
        <begin position="161"/>
        <end position="181"/>
    </location>
</feature>
<feature type="transmembrane region" description="Helical" evidence="7">
    <location>
        <begin position="224"/>
        <end position="244"/>
    </location>
</feature>
<evidence type="ECO:0000256" key="1">
    <source>
        <dbReference type="ARBA" id="ARBA00004141"/>
    </source>
</evidence>
<evidence type="ECO:0000256" key="4">
    <source>
        <dbReference type="ARBA" id="ARBA00022989"/>
    </source>
</evidence>
<keyword evidence="3 7" id="KW-0812">Transmembrane</keyword>
<keyword evidence="5 7" id="KW-0472">Membrane</keyword>
<accession>A0A3L7JAY9</accession>